<dbReference type="EMBL" id="SLYC01000036">
    <property type="protein sequence ID" value="TCP99081.1"/>
    <property type="molecule type" value="Genomic_DNA"/>
</dbReference>
<comment type="similarity">
    <text evidence="3">Belongs to the peptidase M50B family.</text>
</comment>
<keyword evidence="9 12" id="KW-1133">Transmembrane helix</keyword>
<dbReference type="Pfam" id="PF02163">
    <property type="entry name" value="Peptidase_M50"/>
    <property type="match status" value="2"/>
</dbReference>
<feature type="transmembrane region" description="Helical" evidence="12">
    <location>
        <begin position="118"/>
        <end position="135"/>
    </location>
</feature>
<evidence type="ECO:0000256" key="6">
    <source>
        <dbReference type="ARBA" id="ARBA00022723"/>
    </source>
</evidence>
<feature type="transmembrane region" description="Helical" evidence="12">
    <location>
        <begin position="156"/>
        <end position="176"/>
    </location>
</feature>
<keyword evidence="6" id="KW-0479">Metal-binding</keyword>
<dbReference type="GO" id="GO:0008237">
    <property type="term" value="F:metallopeptidase activity"/>
    <property type="evidence" value="ECO:0007669"/>
    <property type="project" value="UniProtKB-KW"/>
</dbReference>
<evidence type="ECO:0000313" key="14">
    <source>
        <dbReference type="EMBL" id="TCP99081.1"/>
    </source>
</evidence>
<dbReference type="AlphaFoldDB" id="A0A4R2TB09"/>
<evidence type="ECO:0000256" key="8">
    <source>
        <dbReference type="ARBA" id="ARBA00022833"/>
    </source>
</evidence>
<evidence type="ECO:0000256" key="2">
    <source>
        <dbReference type="ARBA" id="ARBA00004141"/>
    </source>
</evidence>
<dbReference type="GO" id="GO:0006508">
    <property type="term" value="P:proteolysis"/>
    <property type="evidence" value="ECO:0007669"/>
    <property type="project" value="UniProtKB-KW"/>
</dbReference>
<evidence type="ECO:0000259" key="13">
    <source>
        <dbReference type="Pfam" id="PF02163"/>
    </source>
</evidence>
<protein>
    <submittedName>
        <fullName evidence="14">Stage IV sporulation protein FB</fullName>
    </submittedName>
</protein>
<feature type="domain" description="Peptidase M50" evidence="13">
    <location>
        <begin position="115"/>
        <end position="170"/>
    </location>
</feature>
<feature type="transmembrane region" description="Helical" evidence="12">
    <location>
        <begin position="21"/>
        <end position="42"/>
    </location>
</feature>
<name>A0A4R2TB09_9FIRM</name>
<dbReference type="PANTHER" id="PTHR39188:SF3">
    <property type="entry name" value="STAGE IV SPORULATION PROTEIN FB"/>
    <property type="match status" value="1"/>
</dbReference>
<sequence>MIKLIKIFNIELEINYSLIPIIILGIFFGFIKEFAIVFTIVTLHELAHSLVSNFYGYEAKTIELFALGGVVRSEEISFIHPKEVINISISGPLLNFLFFFLGIITKNILLLEMPLLDFFNYANLSLGLFNLMPIIPLDGGRILRAYLCNSMDIKRATYTTVFVGKVLCMIIFVIGIILTIESIRGITLIVFAVYLYFKNEKEKEIVSLQHIQKVFSKPKGLNEKINVKVKYIIAYKESSLKDILKDLSIGYYCIIRVLNNRGKFIGELTEGEILDAVIKYDSLTTLGELLNNKDAKYLRR</sequence>
<dbReference type="GO" id="GO:0016020">
    <property type="term" value="C:membrane"/>
    <property type="evidence" value="ECO:0007669"/>
    <property type="project" value="UniProtKB-SubCell"/>
</dbReference>
<dbReference type="RefSeq" id="WP_132849215.1">
    <property type="nucleotide sequence ID" value="NZ_CP058648.1"/>
</dbReference>
<evidence type="ECO:0000256" key="4">
    <source>
        <dbReference type="ARBA" id="ARBA00022670"/>
    </source>
</evidence>
<evidence type="ECO:0000256" key="9">
    <source>
        <dbReference type="ARBA" id="ARBA00022989"/>
    </source>
</evidence>
<dbReference type="CDD" id="cd06161">
    <property type="entry name" value="S2P-M50_SpoIVFB"/>
    <property type="match status" value="1"/>
</dbReference>
<dbReference type="OrthoDB" id="166377at2"/>
<feature type="transmembrane region" description="Helical" evidence="12">
    <location>
        <begin position="84"/>
        <end position="106"/>
    </location>
</feature>
<keyword evidence="8" id="KW-0862">Zinc</keyword>
<dbReference type="InterPro" id="IPR008915">
    <property type="entry name" value="Peptidase_M50"/>
</dbReference>
<comment type="subcellular location">
    <subcellularLocation>
        <location evidence="2">Membrane</location>
        <topology evidence="2">Multi-pass membrane protein</topology>
    </subcellularLocation>
</comment>
<keyword evidence="5 12" id="KW-0812">Transmembrane</keyword>
<dbReference type="GO" id="GO:0046872">
    <property type="term" value="F:metal ion binding"/>
    <property type="evidence" value="ECO:0007669"/>
    <property type="project" value="UniProtKB-KW"/>
</dbReference>
<evidence type="ECO:0000313" key="15">
    <source>
        <dbReference type="Proteomes" id="UP000295504"/>
    </source>
</evidence>
<comment type="caution">
    <text evidence="14">The sequence shown here is derived from an EMBL/GenBank/DDBJ whole genome shotgun (WGS) entry which is preliminary data.</text>
</comment>
<keyword evidence="11 12" id="KW-0472">Membrane</keyword>
<comment type="cofactor">
    <cofactor evidence="1">
        <name>Zn(2+)</name>
        <dbReference type="ChEBI" id="CHEBI:29105"/>
    </cofactor>
</comment>
<evidence type="ECO:0000256" key="7">
    <source>
        <dbReference type="ARBA" id="ARBA00022801"/>
    </source>
</evidence>
<evidence type="ECO:0000256" key="5">
    <source>
        <dbReference type="ARBA" id="ARBA00022692"/>
    </source>
</evidence>
<evidence type="ECO:0000256" key="11">
    <source>
        <dbReference type="ARBA" id="ARBA00023136"/>
    </source>
</evidence>
<evidence type="ECO:0000256" key="3">
    <source>
        <dbReference type="ARBA" id="ARBA00007931"/>
    </source>
</evidence>
<evidence type="ECO:0000256" key="1">
    <source>
        <dbReference type="ARBA" id="ARBA00001947"/>
    </source>
</evidence>
<keyword evidence="7" id="KW-0378">Hydrolase</keyword>
<reference evidence="14 15" key="1">
    <citation type="submission" date="2019-03" db="EMBL/GenBank/DDBJ databases">
        <title>Genomic Encyclopedia of Type Strains, Phase IV (KMG-IV): sequencing the most valuable type-strain genomes for metagenomic binning, comparative biology and taxonomic classification.</title>
        <authorList>
            <person name="Goeker M."/>
        </authorList>
    </citation>
    <scope>NUCLEOTIDE SEQUENCE [LARGE SCALE GENOMIC DNA]</scope>
    <source>
        <strain evidence="14 15">DSM 100013</strain>
    </source>
</reference>
<evidence type="ECO:0000256" key="10">
    <source>
        <dbReference type="ARBA" id="ARBA00023049"/>
    </source>
</evidence>
<gene>
    <name evidence="14" type="ORF">EDD79_10369</name>
</gene>
<keyword evidence="4" id="KW-0645">Protease</keyword>
<dbReference type="Proteomes" id="UP000295504">
    <property type="component" value="Unassembled WGS sequence"/>
</dbReference>
<keyword evidence="10" id="KW-0482">Metalloprotease</keyword>
<dbReference type="PANTHER" id="PTHR39188">
    <property type="entry name" value="MEMBRANE-ASSOCIATED ZINC METALLOPROTEASE M50B"/>
    <property type="match status" value="1"/>
</dbReference>
<feature type="domain" description="Peptidase M50" evidence="13">
    <location>
        <begin position="35"/>
        <end position="103"/>
    </location>
</feature>
<evidence type="ECO:0000256" key="12">
    <source>
        <dbReference type="SAM" id="Phobius"/>
    </source>
</evidence>
<accession>A0A4R2TB09</accession>
<proteinExistence type="inferred from homology"/>
<keyword evidence="15" id="KW-1185">Reference proteome</keyword>
<organism evidence="14 15">
    <name type="scientific">Serpentinicella alkaliphila</name>
    <dbReference type="NCBI Taxonomy" id="1734049"/>
    <lineage>
        <taxon>Bacteria</taxon>
        <taxon>Bacillati</taxon>
        <taxon>Bacillota</taxon>
        <taxon>Clostridia</taxon>
        <taxon>Peptostreptococcales</taxon>
        <taxon>Natronincolaceae</taxon>
        <taxon>Serpentinicella</taxon>
    </lineage>
</organism>